<feature type="compositionally biased region" description="Low complexity" evidence="10">
    <location>
        <begin position="709"/>
        <end position="718"/>
    </location>
</feature>
<feature type="region of interest" description="Disordered" evidence="10">
    <location>
        <begin position="706"/>
        <end position="739"/>
    </location>
</feature>
<feature type="compositionally biased region" description="Basic and acidic residues" evidence="10">
    <location>
        <begin position="367"/>
        <end position="376"/>
    </location>
</feature>
<feature type="region of interest" description="Disordered" evidence="10">
    <location>
        <begin position="1"/>
        <end position="26"/>
    </location>
</feature>
<evidence type="ECO:0000256" key="8">
    <source>
        <dbReference type="ARBA" id="ARBA00023132"/>
    </source>
</evidence>
<dbReference type="Gene3D" id="2.30.29.30">
    <property type="entry name" value="Pleckstrin-homology domain (PH domain)/Phosphotyrosine-binding domain (PTB)"/>
    <property type="match status" value="1"/>
</dbReference>
<dbReference type="Proteomes" id="UP000075884">
    <property type="component" value="Unassembled WGS sequence"/>
</dbReference>
<sequence length="849" mass="86851">MAKRGPQSTLNHLNWNESEEPEEMGEFAKASDDVIKQRVIKKARRRVADDADSTAAAAPSSVFGGFKGFASTPLAKADAGGPKTFSFLSTLGAPATTKTNGNGTATVSSSGTGIGASNTAAPMFSLGSNATTAATAPSDAAKKAFPTFGSAASLKADSTDGAKSAPTSSGFGISSTKEGGTDSSKNLFSLATSSAQPTSTDAGAKPFSFGSLAPKTTDSTPPGKTFTFGSPMGKDASITSITPKATFSFGTFAAQADTGEAEKKSPTFTSPVAAGKDSSGSAAAKTGMFSFGSNATKTDTSDTEKKSSTLVGFSFGSNAAKSDASGETPEQKPLPSFTFGSSPAAAPKNPSPKTTFMFGSNAAPKSDASEPVEKKSFTFGSSAANKDKDGAAATATPITDAASPSKPTSTFSFGSNAAKSDTSGVDKKATFTFGTGAAKTGFGSLASSSTTAAGSFATVAPTTAKASSGEKKSPEPGTFAKSMESSDSVVKKMFNFAEAGTKSGAATPPKPQPAAAADAVDKGLTFGEKVVSLNFAFLAWINQKVPENPCCKLHVVFRDYERHFARIESEMTPEEIAATIMNDPMVPNGKHTEPNEKPTGQAKEKQKEEKKEKEKEKEPAKSGFFFGTMAKEATKPAAPAPSSTPAPAPSSGGFASGATKPFSFGAASSSTVSTSSPSFFAGASTFGTGKPAAGGFTFGNVAKPTATPDSSAAGAADKGATEAEADEDEPPKVEFTPVEEKDSLFSKRCKLFVKAAGSYSDRGVGTLHIKKVDGKVQLLVRADTSLGNILLNIILNESVPLQRMGKNNVMMICLPTPDSKPPPTSVLLRVKTTEEADELHETLLKYKPQ</sequence>
<evidence type="ECO:0000256" key="9">
    <source>
        <dbReference type="ARBA" id="ARBA00023242"/>
    </source>
</evidence>
<dbReference type="CDD" id="cd13170">
    <property type="entry name" value="RanBD_NUP50"/>
    <property type="match status" value="1"/>
</dbReference>
<reference evidence="12" key="2">
    <citation type="submission" date="2020-05" db="UniProtKB">
        <authorList>
            <consortium name="EnsemblMetazoa"/>
        </authorList>
    </citation>
    <scope>IDENTIFICATION</scope>
    <source>
        <strain evidence="12">WRAIR2</strain>
    </source>
</reference>
<organism evidence="12 13">
    <name type="scientific">Anopheles dirus</name>
    <dbReference type="NCBI Taxonomy" id="7168"/>
    <lineage>
        <taxon>Eukaryota</taxon>
        <taxon>Metazoa</taxon>
        <taxon>Ecdysozoa</taxon>
        <taxon>Arthropoda</taxon>
        <taxon>Hexapoda</taxon>
        <taxon>Insecta</taxon>
        <taxon>Pterygota</taxon>
        <taxon>Neoptera</taxon>
        <taxon>Endopterygota</taxon>
        <taxon>Diptera</taxon>
        <taxon>Nematocera</taxon>
        <taxon>Culicoidea</taxon>
        <taxon>Culicidae</taxon>
        <taxon>Anophelinae</taxon>
        <taxon>Anopheles</taxon>
    </lineage>
</organism>
<dbReference type="STRING" id="7168.A0A182NB96"/>
<keyword evidence="9" id="KW-0539">Nucleus</keyword>
<evidence type="ECO:0000256" key="2">
    <source>
        <dbReference type="ARBA" id="ARBA00022448"/>
    </source>
</evidence>
<keyword evidence="13" id="KW-1185">Reference proteome</keyword>
<evidence type="ECO:0000256" key="1">
    <source>
        <dbReference type="ARBA" id="ARBA00004567"/>
    </source>
</evidence>
<dbReference type="InterPro" id="IPR015007">
    <property type="entry name" value="NUP2/50/61"/>
</dbReference>
<evidence type="ECO:0000256" key="4">
    <source>
        <dbReference type="ARBA" id="ARBA00022816"/>
    </source>
</evidence>
<dbReference type="PROSITE" id="PS50196">
    <property type="entry name" value="RANBD1"/>
    <property type="match status" value="1"/>
</dbReference>
<feature type="compositionally biased region" description="Polar residues" evidence="10">
    <location>
        <begin position="405"/>
        <end position="423"/>
    </location>
</feature>
<dbReference type="SUPFAM" id="SSF50729">
    <property type="entry name" value="PH domain-like"/>
    <property type="match status" value="1"/>
</dbReference>
<keyword evidence="8" id="KW-0906">Nuclear pore complex</keyword>
<name>A0A182NB96_9DIPT</name>
<proteinExistence type="predicted"/>
<dbReference type="PANTHER" id="PTHR23138">
    <property type="entry name" value="RAN BINDING PROTEIN"/>
    <property type="match status" value="1"/>
</dbReference>
<comment type="subcellular location">
    <subcellularLocation>
        <location evidence="1">Nucleus</location>
        <location evidence="1">Nuclear pore complex</location>
    </subcellularLocation>
</comment>
<keyword evidence="6" id="KW-0007">Acetylation</keyword>
<dbReference type="Pfam" id="PF08911">
    <property type="entry name" value="NUP50"/>
    <property type="match status" value="1"/>
</dbReference>
<feature type="region of interest" description="Disordered" evidence="10">
    <location>
        <begin position="211"/>
        <end position="231"/>
    </location>
</feature>
<dbReference type="Pfam" id="PF00638">
    <property type="entry name" value="Ran_BP1"/>
    <property type="match status" value="1"/>
</dbReference>
<feature type="compositionally biased region" description="Polar residues" evidence="10">
    <location>
        <begin position="165"/>
        <end position="182"/>
    </location>
</feature>
<evidence type="ECO:0000256" key="3">
    <source>
        <dbReference type="ARBA" id="ARBA00022737"/>
    </source>
</evidence>
<evidence type="ECO:0000256" key="5">
    <source>
        <dbReference type="ARBA" id="ARBA00022927"/>
    </source>
</evidence>
<dbReference type="SMART" id="SM00160">
    <property type="entry name" value="RanBD"/>
    <property type="match status" value="1"/>
</dbReference>
<feature type="compositionally biased region" description="Low complexity" evidence="10">
    <location>
        <begin position="273"/>
        <end position="285"/>
    </location>
</feature>
<feature type="compositionally biased region" description="Polar residues" evidence="10">
    <location>
        <begin position="1"/>
        <end position="16"/>
    </location>
</feature>
<dbReference type="PANTHER" id="PTHR23138:SF141">
    <property type="entry name" value="NUCLEAR PORE COMPLEX PROTEIN NUP50"/>
    <property type="match status" value="1"/>
</dbReference>
<dbReference type="InterPro" id="IPR045255">
    <property type="entry name" value="RanBP1-like"/>
</dbReference>
<evidence type="ECO:0000256" key="6">
    <source>
        <dbReference type="ARBA" id="ARBA00022990"/>
    </source>
</evidence>
<feature type="domain" description="RanBD1" evidence="11">
    <location>
        <begin position="739"/>
        <end position="849"/>
    </location>
</feature>
<dbReference type="EnsemblMetazoa" id="ADIR004924-RA">
    <property type="protein sequence ID" value="ADIR004924-PA"/>
    <property type="gene ID" value="ADIR004924"/>
</dbReference>
<evidence type="ECO:0000256" key="10">
    <source>
        <dbReference type="SAM" id="MobiDB-lite"/>
    </source>
</evidence>
<evidence type="ECO:0000313" key="13">
    <source>
        <dbReference type="Proteomes" id="UP000075884"/>
    </source>
</evidence>
<protein>
    <recommendedName>
        <fullName evidence="11">RanBD1 domain-containing protein</fullName>
    </recommendedName>
</protein>
<feature type="region of interest" description="Disordered" evidence="10">
    <location>
        <begin position="258"/>
        <end position="425"/>
    </location>
</feature>
<dbReference type="InterPro" id="IPR000156">
    <property type="entry name" value="Ran_bind_dom"/>
</dbReference>
<keyword evidence="2" id="KW-0813">Transport</keyword>
<feature type="region of interest" description="Disordered" evidence="10">
    <location>
        <begin position="583"/>
        <end position="654"/>
    </location>
</feature>
<feature type="compositionally biased region" description="Low complexity" evidence="10">
    <location>
        <begin position="391"/>
        <end position="402"/>
    </location>
</feature>
<reference evidence="13" key="1">
    <citation type="submission" date="2013-03" db="EMBL/GenBank/DDBJ databases">
        <title>The Genome Sequence of Anopheles dirus WRAIR2.</title>
        <authorList>
            <consortium name="The Broad Institute Genomics Platform"/>
            <person name="Neafsey D.E."/>
            <person name="Walton C."/>
            <person name="Walker B."/>
            <person name="Young S.K."/>
            <person name="Zeng Q."/>
            <person name="Gargeya S."/>
            <person name="Fitzgerald M."/>
            <person name="Haas B."/>
            <person name="Abouelleil A."/>
            <person name="Allen A.W."/>
            <person name="Alvarado L."/>
            <person name="Arachchi H.M."/>
            <person name="Berlin A.M."/>
            <person name="Chapman S.B."/>
            <person name="Gainer-Dewar J."/>
            <person name="Goldberg J."/>
            <person name="Griggs A."/>
            <person name="Gujja S."/>
            <person name="Hansen M."/>
            <person name="Howarth C."/>
            <person name="Imamovic A."/>
            <person name="Ireland A."/>
            <person name="Larimer J."/>
            <person name="McCowan C."/>
            <person name="Murphy C."/>
            <person name="Pearson M."/>
            <person name="Poon T.W."/>
            <person name="Priest M."/>
            <person name="Roberts A."/>
            <person name="Saif S."/>
            <person name="Shea T."/>
            <person name="Sisk P."/>
            <person name="Sykes S."/>
            <person name="Wortman J."/>
            <person name="Nusbaum C."/>
            <person name="Birren B."/>
        </authorList>
    </citation>
    <scope>NUCLEOTIDE SEQUENCE [LARGE SCALE GENOMIC DNA]</scope>
    <source>
        <strain evidence="13">WRAIR2</strain>
    </source>
</reference>
<dbReference type="AlphaFoldDB" id="A0A182NB96"/>
<feature type="compositionally biased region" description="Basic and acidic residues" evidence="10">
    <location>
        <begin position="590"/>
        <end position="620"/>
    </location>
</feature>
<evidence type="ECO:0000313" key="12">
    <source>
        <dbReference type="EnsemblMetazoa" id="ADIR004924-PA"/>
    </source>
</evidence>
<dbReference type="GO" id="GO:0005643">
    <property type="term" value="C:nuclear pore"/>
    <property type="evidence" value="ECO:0007669"/>
    <property type="project" value="UniProtKB-SubCell"/>
</dbReference>
<dbReference type="GO" id="GO:0006606">
    <property type="term" value="P:protein import into nucleus"/>
    <property type="evidence" value="ECO:0007669"/>
    <property type="project" value="TreeGrafter"/>
</dbReference>
<feature type="region of interest" description="Disordered" evidence="10">
    <location>
        <begin position="154"/>
        <end position="182"/>
    </location>
</feature>
<feature type="compositionally biased region" description="Low complexity" evidence="10">
    <location>
        <begin position="341"/>
        <end position="353"/>
    </location>
</feature>
<feature type="region of interest" description="Disordered" evidence="10">
    <location>
        <begin position="460"/>
        <end position="484"/>
    </location>
</feature>
<keyword evidence="7" id="KW-0811">Translocation</keyword>
<keyword evidence="3" id="KW-0677">Repeat</keyword>
<keyword evidence="4" id="KW-0509">mRNA transport</keyword>
<dbReference type="VEuPathDB" id="VectorBase:ADIR004924"/>
<evidence type="ECO:0000256" key="7">
    <source>
        <dbReference type="ARBA" id="ARBA00023010"/>
    </source>
</evidence>
<dbReference type="InterPro" id="IPR011993">
    <property type="entry name" value="PH-like_dom_sf"/>
</dbReference>
<accession>A0A182NB96</accession>
<dbReference type="GO" id="GO:0051028">
    <property type="term" value="P:mRNA transport"/>
    <property type="evidence" value="ECO:0007669"/>
    <property type="project" value="UniProtKB-KW"/>
</dbReference>
<evidence type="ECO:0000259" key="11">
    <source>
        <dbReference type="PROSITE" id="PS50196"/>
    </source>
</evidence>
<keyword evidence="5" id="KW-0653">Protein transport</keyword>
<feature type="compositionally biased region" description="Pro residues" evidence="10">
    <location>
        <begin position="638"/>
        <end position="648"/>
    </location>
</feature>